<keyword evidence="2" id="KW-1185">Reference proteome</keyword>
<dbReference type="OrthoDB" id="8961678at2759"/>
<dbReference type="STRING" id="52670.A0A2I4D2K6"/>
<sequence>MKKEMDEKEKQEEMWKSEMEEEKKKEEEEKHEQREAEGSKKKDEEVKLKRFGFKERSEPAKQNGAFITNKFKKTETISRDNIPSTKADDVEKQEAVWKQQRNNTESEEFEGLKQKQPWVSKLEEAFTGTQPAMGDIKRLLANLLGVPAMEELLQKAGLHR</sequence>
<feature type="compositionally biased region" description="Basic and acidic residues" evidence="1">
    <location>
        <begin position="86"/>
        <end position="95"/>
    </location>
</feature>
<proteinExistence type="predicted"/>
<evidence type="ECO:0000313" key="2">
    <source>
        <dbReference type="Proteomes" id="UP000192220"/>
    </source>
</evidence>
<protein>
    <submittedName>
        <fullName evidence="3">Protein MNN4</fullName>
    </submittedName>
</protein>
<gene>
    <name evidence="3" type="primary">LOC106534386</name>
</gene>
<dbReference type="InParanoid" id="A0A2I4D2K6"/>
<accession>A0A2I4D2K6</accession>
<feature type="region of interest" description="Disordered" evidence="1">
    <location>
        <begin position="77"/>
        <end position="114"/>
    </location>
</feature>
<dbReference type="GeneID" id="106534386"/>
<dbReference type="RefSeq" id="XP_013886463.1">
    <property type="nucleotide sequence ID" value="XM_014031009.1"/>
</dbReference>
<reference evidence="3" key="1">
    <citation type="submission" date="2025-08" db="UniProtKB">
        <authorList>
            <consortium name="RefSeq"/>
        </authorList>
    </citation>
    <scope>IDENTIFICATION</scope>
</reference>
<feature type="region of interest" description="Disordered" evidence="1">
    <location>
        <begin position="1"/>
        <end position="46"/>
    </location>
</feature>
<evidence type="ECO:0000256" key="1">
    <source>
        <dbReference type="SAM" id="MobiDB-lite"/>
    </source>
</evidence>
<evidence type="ECO:0000313" key="3">
    <source>
        <dbReference type="RefSeq" id="XP_013886463.1"/>
    </source>
</evidence>
<dbReference type="Proteomes" id="UP000192220">
    <property type="component" value="Unplaced"/>
</dbReference>
<name>A0A2I4D2K6_AUSLI</name>
<organism evidence="2 3">
    <name type="scientific">Austrofundulus limnaeus</name>
    <name type="common">Annual killifish</name>
    <dbReference type="NCBI Taxonomy" id="52670"/>
    <lineage>
        <taxon>Eukaryota</taxon>
        <taxon>Metazoa</taxon>
        <taxon>Chordata</taxon>
        <taxon>Craniata</taxon>
        <taxon>Vertebrata</taxon>
        <taxon>Euteleostomi</taxon>
        <taxon>Actinopterygii</taxon>
        <taxon>Neopterygii</taxon>
        <taxon>Teleostei</taxon>
        <taxon>Neoteleostei</taxon>
        <taxon>Acanthomorphata</taxon>
        <taxon>Ovalentaria</taxon>
        <taxon>Atherinomorphae</taxon>
        <taxon>Cyprinodontiformes</taxon>
        <taxon>Rivulidae</taxon>
        <taxon>Austrofundulus</taxon>
    </lineage>
</organism>
<dbReference type="AlphaFoldDB" id="A0A2I4D2K6"/>
<dbReference type="KEGG" id="alim:106534386"/>